<evidence type="ECO:0008006" key="3">
    <source>
        <dbReference type="Google" id="ProtNLM"/>
    </source>
</evidence>
<protein>
    <recommendedName>
        <fullName evidence="3">Sulfatase</fullName>
    </recommendedName>
</protein>
<sequence length="490" mass="54341">MNHAQHYTHEQLRLNTRRTFLRTGMSGIGGLWLGAQGAQGSAGAVQHDPAQPMLPRPAPLAGTAKRVIHLHMAGAPSQLELFDYKPELARLDGQDCPQEFLEGKRFAFIRGVPKLLGHSYPFHQHAQTGQWISDRLPHFEKVLDRVTFIRTMQTDQFNHAPAQFLVHTGNQRIGYGSVGSWVTYGLGTENQDLPGFVVLLSGGTFPSAGKSAWGSGFLPGVYQGVQCRGEGDPVLFLSNPDGIDSRMRARMVESIARINRQTHAQLGDPETLTRIAQYELAARMQLAASDATDLTDEPQHIHSLYGTQPGRESFANNCLLARRLAERGVRFIQLFHEGWDSHGTSEIEALNRGFKNRCEEVDRPMAALLLDLEQRGLLDETLVVWGGEFGRTPMRENRGGLEMKLKGRDHHPAAFTVWMAGGGVKRGFSYGETDPIGYNPITPPVQVRDLHATMLHLLGIDHQKLIFPHQGLNQKLTGVHPSRVLHEVVA</sequence>
<dbReference type="PANTHER" id="PTHR43737">
    <property type="entry name" value="BLL7424 PROTEIN"/>
    <property type="match status" value="1"/>
</dbReference>
<name>A0A518D8L6_9BACT</name>
<organism evidence="1 2">
    <name type="scientific">Pirellulimonas nuda</name>
    <dbReference type="NCBI Taxonomy" id="2528009"/>
    <lineage>
        <taxon>Bacteria</taxon>
        <taxon>Pseudomonadati</taxon>
        <taxon>Planctomycetota</taxon>
        <taxon>Planctomycetia</taxon>
        <taxon>Pirellulales</taxon>
        <taxon>Lacipirellulaceae</taxon>
        <taxon>Pirellulimonas</taxon>
    </lineage>
</organism>
<keyword evidence="2" id="KW-1185">Reference proteome</keyword>
<dbReference type="Gene3D" id="3.40.720.10">
    <property type="entry name" value="Alkaline Phosphatase, subunit A"/>
    <property type="match status" value="1"/>
</dbReference>
<evidence type="ECO:0000313" key="2">
    <source>
        <dbReference type="Proteomes" id="UP000317429"/>
    </source>
</evidence>
<dbReference type="EMBL" id="CP036291">
    <property type="protein sequence ID" value="QDU87816.1"/>
    <property type="molecule type" value="Genomic_DNA"/>
</dbReference>
<dbReference type="PROSITE" id="PS51318">
    <property type="entry name" value="TAT"/>
    <property type="match status" value="1"/>
</dbReference>
<dbReference type="SUPFAM" id="SSF53649">
    <property type="entry name" value="Alkaline phosphatase-like"/>
    <property type="match status" value="1"/>
</dbReference>
<dbReference type="InterPro" id="IPR017850">
    <property type="entry name" value="Alkaline_phosphatase_core_sf"/>
</dbReference>
<dbReference type="InterPro" id="IPR010869">
    <property type="entry name" value="DUF1501"/>
</dbReference>
<gene>
    <name evidence="1" type="ORF">Pla175_11830</name>
</gene>
<dbReference type="AlphaFoldDB" id="A0A518D8L6"/>
<dbReference type="OrthoDB" id="127333at2"/>
<dbReference type="KEGG" id="pnd:Pla175_11830"/>
<dbReference type="RefSeq" id="WP_145282063.1">
    <property type="nucleotide sequence ID" value="NZ_CP036291.1"/>
</dbReference>
<dbReference type="InterPro" id="IPR006311">
    <property type="entry name" value="TAT_signal"/>
</dbReference>
<accession>A0A518D8L6</accession>
<proteinExistence type="predicted"/>
<dbReference type="Proteomes" id="UP000317429">
    <property type="component" value="Chromosome"/>
</dbReference>
<dbReference type="Pfam" id="PF07394">
    <property type="entry name" value="DUF1501"/>
    <property type="match status" value="1"/>
</dbReference>
<dbReference type="PANTHER" id="PTHR43737:SF1">
    <property type="entry name" value="DUF1501 DOMAIN-CONTAINING PROTEIN"/>
    <property type="match status" value="1"/>
</dbReference>
<reference evidence="1 2" key="1">
    <citation type="submission" date="2019-02" db="EMBL/GenBank/DDBJ databases">
        <title>Deep-cultivation of Planctomycetes and their phenomic and genomic characterization uncovers novel biology.</title>
        <authorList>
            <person name="Wiegand S."/>
            <person name="Jogler M."/>
            <person name="Boedeker C."/>
            <person name="Pinto D."/>
            <person name="Vollmers J."/>
            <person name="Rivas-Marin E."/>
            <person name="Kohn T."/>
            <person name="Peeters S.H."/>
            <person name="Heuer A."/>
            <person name="Rast P."/>
            <person name="Oberbeckmann S."/>
            <person name="Bunk B."/>
            <person name="Jeske O."/>
            <person name="Meyerdierks A."/>
            <person name="Storesund J.E."/>
            <person name="Kallscheuer N."/>
            <person name="Luecker S."/>
            <person name="Lage O.M."/>
            <person name="Pohl T."/>
            <person name="Merkel B.J."/>
            <person name="Hornburger P."/>
            <person name="Mueller R.-W."/>
            <person name="Bruemmer F."/>
            <person name="Labrenz M."/>
            <person name="Spormann A.M."/>
            <person name="Op den Camp H."/>
            <person name="Overmann J."/>
            <person name="Amann R."/>
            <person name="Jetten M.S.M."/>
            <person name="Mascher T."/>
            <person name="Medema M.H."/>
            <person name="Devos D.P."/>
            <person name="Kaster A.-K."/>
            <person name="Ovreas L."/>
            <person name="Rohde M."/>
            <person name="Galperin M.Y."/>
            <person name="Jogler C."/>
        </authorList>
    </citation>
    <scope>NUCLEOTIDE SEQUENCE [LARGE SCALE GENOMIC DNA]</scope>
    <source>
        <strain evidence="1 2">Pla175</strain>
    </source>
</reference>
<evidence type="ECO:0000313" key="1">
    <source>
        <dbReference type="EMBL" id="QDU87816.1"/>
    </source>
</evidence>